<proteinExistence type="predicted"/>
<dbReference type="CDD" id="cd07505">
    <property type="entry name" value="HAD_BPGM-like"/>
    <property type="match status" value="1"/>
</dbReference>
<dbReference type="Gene3D" id="3.40.50.1000">
    <property type="entry name" value="HAD superfamily/HAD-like"/>
    <property type="match status" value="1"/>
</dbReference>
<dbReference type="RefSeq" id="WP_244903720.1">
    <property type="nucleotide sequence ID" value="NZ_OBQK01000003.1"/>
</dbReference>
<dbReference type="PANTHER" id="PTHR18901">
    <property type="entry name" value="2-DEOXYGLUCOSE-6-PHOSPHATE PHOSPHATASE 2"/>
    <property type="match status" value="1"/>
</dbReference>
<accession>A0A285VK59</accession>
<dbReference type="NCBIfam" id="TIGR01509">
    <property type="entry name" value="HAD-SF-IA-v3"/>
    <property type="match status" value="1"/>
</dbReference>
<gene>
    <name evidence="1" type="ORF">SAMN05421879_103145</name>
</gene>
<dbReference type="Gene3D" id="1.10.150.240">
    <property type="entry name" value="Putative phosphatase, domain 2"/>
    <property type="match status" value="1"/>
</dbReference>
<dbReference type="EMBL" id="OBQK01000003">
    <property type="protein sequence ID" value="SOC54462.1"/>
    <property type="molecule type" value="Genomic_DNA"/>
</dbReference>
<organism evidence="1 2">
    <name type="scientific">Ornithinimicrobium cerasi</name>
    <dbReference type="NCBI Taxonomy" id="2248773"/>
    <lineage>
        <taxon>Bacteria</taxon>
        <taxon>Bacillati</taxon>
        <taxon>Actinomycetota</taxon>
        <taxon>Actinomycetes</taxon>
        <taxon>Micrococcales</taxon>
        <taxon>Ornithinimicrobiaceae</taxon>
        <taxon>Ornithinimicrobium</taxon>
    </lineage>
</organism>
<dbReference type="InterPro" id="IPR023198">
    <property type="entry name" value="PGP-like_dom2"/>
</dbReference>
<dbReference type="PANTHER" id="PTHR18901:SF38">
    <property type="entry name" value="PSEUDOURIDINE-5'-PHOSPHATASE"/>
    <property type="match status" value="1"/>
</dbReference>
<dbReference type="InterPro" id="IPR006439">
    <property type="entry name" value="HAD-SF_hydro_IA"/>
</dbReference>
<dbReference type="SFLD" id="SFLDS00003">
    <property type="entry name" value="Haloacid_Dehalogenase"/>
    <property type="match status" value="1"/>
</dbReference>
<evidence type="ECO:0000313" key="1">
    <source>
        <dbReference type="EMBL" id="SOC54462.1"/>
    </source>
</evidence>
<dbReference type="InterPro" id="IPR041492">
    <property type="entry name" value="HAD_2"/>
</dbReference>
<evidence type="ECO:0000313" key="2">
    <source>
        <dbReference type="Proteomes" id="UP000219688"/>
    </source>
</evidence>
<name>A0A285VK59_9MICO</name>
<dbReference type="InterPro" id="IPR036412">
    <property type="entry name" value="HAD-like_sf"/>
</dbReference>
<dbReference type="Pfam" id="PF13419">
    <property type="entry name" value="HAD_2"/>
    <property type="match status" value="1"/>
</dbReference>
<dbReference type="SFLD" id="SFLDG01129">
    <property type="entry name" value="C1.5:_HAD__Beta-PGM__Phosphata"/>
    <property type="match status" value="1"/>
</dbReference>
<reference evidence="2" key="1">
    <citation type="submission" date="2017-08" db="EMBL/GenBank/DDBJ databases">
        <authorList>
            <person name="Varghese N."/>
            <person name="Submissions S."/>
        </authorList>
    </citation>
    <scope>NUCLEOTIDE SEQUENCE [LARGE SCALE GENOMIC DNA]</scope>
    <source>
        <strain evidence="2">USBA17B2</strain>
    </source>
</reference>
<keyword evidence="2" id="KW-1185">Reference proteome</keyword>
<dbReference type="SUPFAM" id="SSF56784">
    <property type="entry name" value="HAD-like"/>
    <property type="match status" value="1"/>
</dbReference>
<dbReference type="InterPro" id="IPR023214">
    <property type="entry name" value="HAD_sf"/>
</dbReference>
<protein>
    <submittedName>
        <fullName evidence="1">Haloacid dehalogenase superfamily, subfamily IA, variant 3 with third motif having DD or ED</fullName>
    </submittedName>
</protein>
<sequence length="230" mass="24275">MHLLPCAERALPAAVLWDMDGTIVDTEPYWMAAERDVVEAAGGTWTHEQALQLVGNPLLRSAEIILEQSPVRGTPAEVVDRIQGEVGRRMRAEVPWRPGARSLLDELVALEVPCALVTMSYDVLAQVLVEALPAGTFAAVVTGDMVTHGKPHPEPYLTAAARLGVDPACCVALEDSPTGAGSAVAAGVPTIGVPHLVRIPEREGLVLVDGLESVRAADLWTLATGAARTT</sequence>
<dbReference type="Proteomes" id="UP000219688">
    <property type="component" value="Unassembled WGS sequence"/>
</dbReference>
<dbReference type="AlphaFoldDB" id="A0A285VK59"/>